<sequence>MPGLEVLNTSLASPGGGQHHHQHPPQLRAHKSLRRRPNVLWSPQLFEANPGGPNGRPSNNGAPLAPAPARPLTPPAVAQPDDDLTSDGTNTPKAVSSSSSLSLSTPKPSHPPTPETTPPQLSASAARPGLSHFGQSSASSRADSFRTACEMISDAETETPRRSSQSVLPTRHKSLRTDEPFDSDRSGDTTPIPGPRPDRLRAPMTEPPARGEMEETEPPRVSPPRRKKSTRNGARRIPRPADWEETRYGESDADVPSEEVPIVHSESPRLPARDLQEPVAGLSIEEFREQIDWPPTERRLHPADPDDVRRLSDVSTASTVEVMIIDPPQSTQRSLRHTEKRDSLRSIPRSEHASLASNPDSQRRLVHKAGRITEHDRKSIASEISISGASSMNLPPQNVDIVPVVVIPERRSSLKSSSSSRNTSQTRSRHSSRRGTTASGSRPGSREPPRQKKRTLSDNSNPGKGAEPRGRHPESGRPTVPARNSSLSAPTSRNNSRTTSLTSESLRDHTLAMEHDPPHRPVEKPPVHRPEVPRGLNIHDAGEASKTQSIIIGVEDMSHLRPPSMPYTQISIPSSSPGLIEVSEATTVTFFPHTNESLLLVDPQTQSTLRSQMPGPDYHRPDSPTPRSDLNFPLQNPRQPPKPPVCQVIPPTPVQDDPQPAIPAGKNKEASGRPGRRFGSARRPWMPMNRKAGKDIDGRLQPDLIIKNSLGMPQQRVVFEGPPVAIPRRRLESHSHHANTNRGTLVNSQVFTPEAFCSQTSLHHHRYRSLSWWRLRLRAGKIRNIRRRVRRTWQRHADHRREAKREKLKQSISGAVLVESSTQLRGGDEL</sequence>
<feature type="compositionally biased region" description="Low complexity" evidence="1">
    <location>
        <begin position="434"/>
        <end position="443"/>
    </location>
</feature>
<dbReference type="EMBL" id="MSFL01000002">
    <property type="protein sequence ID" value="PWY91145.1"/>
    <property type="molecule type" value="Genomic_DNA"/>
</dbReference>
<proteinExistence type="predicted"/>
<feature type="compositionally biased region" description="Low complexity" evidence="1">
    <location>
        <begin position="49"/>
        <end position="64"/>
    </location>
</feature>
<evidence type="ECO:0000313" key="2">
    <source>
        <dbReference type="EMBL" id="PWY91145.1"/>
    </source>
</evidence>
<dbReference type="RefSeq" id="XP_025403588.1">
    <property type="nucleotide sequence ID" value="XM_025546310.1"/>
</dbReference>
<feature type="compositionally biased region" description="Low complexity" evidence="1">
    <location>
        <begin position="414"/>
        <end position="426"/>
    </location>
</feature>
<feature type="compositionally biased region" description="Low complexity" evidence="1">
    <location>
        <begin position="491"/>
        <end position="504"/>
    </location>
</feature>
<feature type="compositionally biased region" description="Polar residues" evidence="1">
    <location>
        <begin position="133"/>
        <end position="142"/>
    </location>
</feature>
<dbReference type="GeneID" id="37068547"/>
<organism evidence="2 3">
    <name type="scientific">Aspergillus heteromorphus CBS 117.55</name>
    <dbReference type="NCBI Taxonomy" id="1448321"/>
    <lineage>
        <taxon>Eukaryota</taxon>
        <taxon>Fungi</taxon>
        <taxon>Dikarya</taxon>
        <taxon>Ascomycota</taxon>
        <taxon>Pezizomycotina</taxon>
        <taxon>Eurotiomycetes</taxon>
        <taxon>Eurotiomycetidae</taxon>
        <taxon>Eurotiales</taxon>
        <taxon>Aspergillaceae</taxon>
        <taxon>Aspergillus</taxon>
        <taxon>Aspergillus subgen. Circumdati</taxon>
    </lineage>
</organism>
<feature type="region of interest" description="Disordered" evidence="1">
    <location>
        <begin position="320"/>
        <end position="364"/>
    </location>
</feature>
<evidence type="ECO:0000313" key="3">
    <source>
        <dbReference type="Proteomes" id="UP000247233"/>
    </source>
</evidence>
<name>A0A317WYR8_9EURO</name>
<feature type="compositionally biased region" description="Basic and acidic residues" evidence="1">
    <location>
        <begin position="239"/>
        <end position="250"/>
    </location>
</feature>
<dbReference type="Proteomes" id="UP000247233">
    <property type="component" value="Unassembled WGS sequence"/>
</dbReference>
<feature type="compositionally biased region" description="Basic and acidic residues" evidence="1">
    <location>
        <begin position="336"/>
        <end position="352"/>
    </location>
</feature>
<comment type="caution">
    <text evidence="2">The sequence shown here is derived from an EMBL/GenBank/DDBJ whole genome shotgun (WGS) entry which is preliminary data.</text>
</comment>
<protein>
    <submittedName>
        <fullName evidence="2">Uncharacterized protein</fullName>
    </submittedName>
</protein>
<feature type="compositionally biased region" description="Basic residues" evidence="1">
    <location>
        <begin position="223"/>
        <end position="238"/>
    </location>
</feature>
<feature type="compositionally biased region" description="Basic and acidic residues" evidence="1">
    <location>
        <begin position="466"/>
        <end position="475"/>
    </location>
</feature>
<feature type="compositionally biased region" description="Basic residues" evidence="1">
    <location>
        <begin position="18"/>
        <end position="37"/>
    </location>
</feature>
<feature type="compositionally biased region" description="Basic and acidic residues" evidence="1">
    <location>
        <begin position="175"/>
        <end position="187"/>
    </location>
</feature>
<dbReference type="AlphaFoldDB" id="A0A317WYR8"/>
<feature type="compositionally biased region" description="Pro residues" evidence="1">
    <location>
        <begin position="65"/>
        <end position="74"/>
    </location>
</feature>
<accession>A0A317WYR8</accession>
<reference evidence="2 3" key="1">
    <citation type="submission" date="2016-12" db="EMBL/GenBank/DDBJ databases">
        <title>The genomes of Aspergillus section Nigri reveals drivers in fungal speciation.</title>
        <authorList>
            <consortium name="DOE Joint Genome Institute"/>
            <person name="Vesth T.C."/>
            <person name="Nybo J."/>
            <person name="Theobald S."/>
            <person name="Brandl J."/>
            <person name="Frisvad J.C."/>
            <person name="Nielsen K.F."/>
            <person name="Lyhne E.K."/>
            <person name="Kogle M.E."/>
            <person name="Kuo A."/>
            <person name="Riley R."/>
            <person name="Clum A."/>
            <person name="Nolan M."/>
            <person name="Lipzen A."/>
            <person name="Salamov A."/>
            <person name="Henrissat B."/>
            <person name="Wiebenga A."/>
            <person name="De Vries R.P."/>
            <person name="Grigoriev I.V."/>
            <person name="Mortensen U.H."/>
            <person name="Andersen M.R."/>
            <person name="Baker S.E."/>
        </authorList>
    </citation>
    <scope>NUCLEOTIDE SEQUENCE [LARGE SCALE GENOMIC DNA]</scope>
    <source>
        <strain evidence="2 3">CBS 117.55</strain>
    </source>
</reference>
<feature type="compositionally biased region" description="Pro residues" evidence="1">
    <location>
        <begin position="108"/>
        <end position="117"/>
    </location>
</feature>
<evidence type="ECO:0000256" key="1">
    <source>
        <dbReference type="SAM" id="MobiDB-lite"/>
    </source>
</evidence>
<feature type="compositionally biased region" description="Low complexity" evidence="1">
    <location>
        <begin position="96"/>
        <end position="107"/>
    </location>
</feature>
<feature type="region of interest" description="Disordered" evidence="1">
    <location>
        <begin position="607"/>
        <end position="696"/>
    </location>
</feature>
<dbReference type="STRING" id="1448321.A0A317WYR8"/>
<feature type="region of interest" description="Disordered" evidence="1">
    <location>
        <begin position="1"/>
        <end position="276"/>
    </location>
</feature>
<keyword evidence="3" id="KW-1185">Reference proteome</keyword>
<gene>
    <name evidence="2" type="ORF">BO70DRAFT_392792</name>
</gene>
<dbReference type="OrthoDB" id="3870679at2759"/>
<dbReference type="VEuPathDB" id="FungiDB:BO70DRAFT_392792"/>
<feature type="compositionally biased region" description="Polar residues" evidence="1">
    <location>
        <begin position="86"/>
        <end position="95"/>
    </location>
</feature>
<feature type="region of interest" description="Disordered" evidence="1">
    <location>
        <begin position="411"/>
        <end position="506"/>
    </location>
</feature>